<accession>A0AAU7AQ23</accession>
<dbReference type="InterPro" id="IPR003399">
    <property type="entry name" value="Mce/MlaD"/>
</dbReference>
<reference evidence="3" key="1">
    <citation type="submission" date="2022-12" db="EMBL/GenBank/DDBJ databases">
        <title>Paraconexibacter alkalitolerans sp. nov. and Baekduia alba sp. nov., isolated from soil and emended description of the genera Paraconexibacter (Chun et al., 2020) and Baekduia (An et al., 2020).</title>
        <authorList>
            <person name="Vieira S."/>
            <person name="Huber K.J."/>
            <person name="Geppert A."/>
            <person name="Wolf J."/>
            <person name="Neumann-Schaal M."/>
            <person name="Muesken M."/>
            <person name="Overmann J."/>
        </authorList>
    </citation>
    <scope>NUCLEOTIDE SEQUENCE</scope>
    <source>
        <strain evidence="3">AEG42_29</strain>
    </source>
</reference>
<keyword evidence="1" id="KW-0812">Transmembrane</keyword>
<sequence length="452" mass="47328">MRGPITGFRGHVVTAVVAVLFAAVFSGTLLNISGLFSVGGGDYRVTALLPSSSALAAQSRVTIAGVPVGRVVKVTNHNGAAAAELSIDKDHGPIPVNSRVDVRLRTLIGEKSIEIIPGSSPRMVSDHGVLPLSQGNELVEVDDILSQLRGPTRVRTQQMLQGLGGALKNRGDGLHQIVNDSTTMISRGAPSVRVLAQDHRAVTRLVANLGQVAEQIGERGGSLKTLATSATTAFRAVAARDEALGATVRELPATLQQVKASAAVLQTTQTRASPVLDQLTGAVKDLSPTFGLLQPAAAEGQGLVRELGRATPPLRRTLSAVQRTADPLASTVPKLQQTLCQLNPMVRYLAPYGKEFAAVIQGLGSAVNAYDANGHLARLYIGFGDASVIGLQSPQVAHALNQLFSVGILQKVRLLGYNPYPAPGNANDLTVGRKSSGPADAENRYTRVEADC</sequence>
<dbReference type="GO" id="GO:0005576">
    <property type="term" value="C:extracellular region"/>
    <property type="evidence" value="ECO:0007669"/>
    <property type="project" value="TreeGrafter"/>
</dbReference>
<proteinExistence type="predicted"/>
<protein>
    <recommendedName>
        <fullName evidence="2">Mce/MlaD domain-containing protein</fullName>
    </recommendedName>
</protein>
<dbReference type="PANTHER" id="PTHR33371:SF16">
    <property type="entry name" value="MCE-FAMILY PROTEIN MCE3F"/>
    <property type="match status" value="1"/>
</dbReference>
<evidence type="ECO:0000256" key="1">
    <source>
        <dbReference type="SAM" id="Phobius"/>
    </source>
</evidence>
<dbReference type="AlphaFoldDB" id="A0AAU7AQ23"/>
<keyword evidence="1" id="KW-0472">Membrane</keyword>
<dbReference type="RefSeq" id="WP_354700224.1">
    <property type="nucleotide sequence ID" value="NZ_CP114014.1"/>
</dbReference>
<evidence type="ECO:0000313" key="3">
    <source>
        <dbReference type="EMBL" id="XAY03669.1"/>
    </source>
</evidence>
<feature type="domain" description="Mce/MlaD" evidence="2">
    <location>
        <begin position="43"/>
        <end position="118"/>
    </location>
</feature>
<keyword evidence="1" id="KW-1133">Transmembrane helix</keyword>
<gene>
    <name evidence="3" type="ORF">DSM112329_00489</name>
</gene>
<dbReference type="KEGG" id="parq:DSM112329_00489"/>
<dbReference type="PANTHER" id="PTHR33371">
    <property type="entry name" value="INTERMEMBRANE PHOSPHOLIPID TRANSPORT SYSTEM BINDING PROTEIN MLAD-RELATED"/>
    <property type="match status" value="1"/>
</dbReference>
<dbReference type="EMBL" id="CP114014">
    <property type="protein sequence ID" value="XAY03669.1"/>
    <property type="molecule type" value="Genomic_DNA"/>
</dbReference>
<organism evidence="3">
    <name type="scientific">Paraconexibacter sp. AEG42_29</name>
    <dbReference type="NCBI Taxonomy" id="2997339"/>
    <lineage>
        <taxon>Bacteria</taxon>
        <taxon>Bacillati</taxon>
        <taxon>Actinomycetota</taxon>
        <taxon>Thermoleophilia</taxon>
        <taxon>Solirubrobacterales</taxon>
        <taxon>Paraconexibacteraceae</taxon>
        <taxon>Paraconexibacter</taxon>
    </lineage>
</organism>
<feature type="transmembrane region" description="Helical" evidence="1">
    <location>
        <begin position="12"/>
        <end position="36"/>
    </location>
</feature>
<dbReference type="Pfam" id="PF02470">
    <property type="entry name" value="MlaD"/>
    <property type="match status" value="1"/>
</dbReference>
<dbReference type="InterPro" id="IPR052336">
    <property type="entry name" value="MlaD_Phospholipid_Transporter"/>
</dbReference>
<evidence type="ECO:0000259" key="2">
    <source>
        <dbReference type="Pfam" id="PF02470"/>
    </source>
</evidence>
<name>A0AAU7AQ23_9ACTN</name>